<organism evidence="3 4">
    <name type="scientific">Durusdinium trenchii</name>
    <dbReference type="NCBI Taxonomy" id="1381693"/>
    <lineage>
        <taxon>Eukaryota</taxon>
        <taxon>Sar</taxon>
        <taxon>Alveolata</taxon>
        <taxon>Dinophyceae</taxon>
        <taxon>Suessiales</taxon>
        <taxon>Symbiodiniaceae</taxon>
        <taxon>Durusdinium</taxon>
    </lineage>
</organism>
<evidence type="ECO:0000256" key="2">
    <source>
        <dbReference type="SAM" id="MobiDB-lite"/>
    </source>
</evidence>
<feature type="compositionally biased region" description="Polar residues" evidence="2">
    <location>
        <begin position="412"/>
        <end position="433"/>
    </location>
</feature>
<feature type="compositionally biased region" description="Polar residues" evidence="2">
    <location>
        <begin position="382"/>
        <end position="396"/>
    </location>
</feature>
<evidence type="ECO:0000313" key="3">
    <source>
        <dbReference type="EMBL" id="CAK9041408.1"/>
    </source>
</evidence>
<feature type="compositionally biased region" description="Basic and acidic residues" evidence="2">
    <location>
        <begin position="336"/>
        <end position="346"/>
    </location>
</feature>
<name>A0ABP0LQZ1_9DINO</name>
<feature type="coiled-coil region" evidence="1">
    <location>
        <begin position="166"/>
        <end position="200"/>
    </location>
</feature>
<dbReference type="EMBL" id="CAXAMM010017557">
    <property type="protein sequence ID" value="CAK9041408.1"/>
    <property type="molecule type" value="Genomic_DNA"/>
</dbReference>
<feature type="non-terminal residue" evidence="3">
    <location>
        <position position="469"/>
    </location>
</feature>
<proteinExistence type="predicted"/>
<feature type="region of interest" description="Disordered" evidence="2">
    <location>
        <begin position="336"/>
        <end position="469"/>
    </location>
</feature>
<gene>
    <name evidence="3" type="ORF">SCF082_LOCUS23929</name>
</gene>
<feature type="compositionally biased region" description="Low complexity" evidence="2">
    <location>
        <begin position="368"/>
        <end position="381"/>
    </location>
</feature>
<reference evidence="3 4" key="1">
    <citation type="submission" date="2024-02" db="EMBL/GenBank/DDBJ databases">
        <authorList>
            <person name="Chen Y."/>
            <person name="Shah S."/>
            <person name="Dougan E. K."/>
            <person name="Thang M."/>
            <person name="Chan C."/>
        </authorList>
    </citation>
    <scope>NUCLEOTIDE SEQUENCE [LARGE SCALE GENOMIC DNA]</scope>
</reference>
<sequence>MGTDIGANRGQQPVPWFGPLDGPVGRVSESERLRRRLEHTRREIAQRDRQLALLPDRRSQDGFVRCVGQTCFPGEDAEGMKADLAECKKHCQDRAYGAFVVQGDGRAYFKRQKVGDCRRNLEPEAFSTTYLHYSVEVAKLCSDLQHAAAAQQRWSRPTAGPSAFAASAAEARLRRTAQQCMELTRNVQALEEALQHQLEAVVAGLVSQCRHREASNGRRLLSGRGQWHRRGPTPRSFWPNGRPCWKLSDWAGQACAAETRLLFGERSETLVWAETEAFSPSPCVQGAVVDSHSLEQENEFLNTFPVVQGTVVDVEERADTGVPIQWPELHSEVKPLTEWPSDRTTEETSLESSTPFQWPGLDQSQVKAFSSTTGSPSGASPNKETAPSWPVSSQAVETGAGAAKTFDPWPSTPVQVSASWPSQEPESLPQSAKLQPIPHEVSPSLSPPAQAVETAASAAKTFDPWPSTP</sequence>
<comment type="caution">
    <text evidence="3">The sequence shown here is derived from an EMBL/GenBank/DDBJ whole genome shotgun (WGS) entry which is preliminary data.</text>
</comment>
<keyword evidence="4" id="KW-1185">Reference proteome</keyword>
<accession>A0ABP0LQZ1</accession>
<protein>
    <submittedName>
        <fullName evidence="3">Uncharacterized protein</fullName>
    </submittedName>
</protein>
<evidence type="ECO:0000256" key="1">
    <source>
        <dbReference type="SAM" id="Coils"/>
    </source>
</evidence>
<keyword evidence="1" id="KW-0175">Coiled coil</keyword>
<dbReference type="Proteomes" id="UP001642464">
    <property type="component" value="Unassembled WGS sequence"/>
</dbReference>
<evidence type="ECO:0000313" key="4">
    <source>
        <dbReference type="Proteomes" id="UP001642464"/>
    </source>
</evidence>
<feature type="region of interest" description="Disordered" evidence="2">
    <location>
        <begin position="1"/>
        <end position="22"/>
    </location>
</feature>